<evidence type="ECO:0000256" key="6">
    <source>
        <dbReference type="HAMAP-Rule" id="MF_01872"/>
    </source>
</evidence>
<dbReference type="InterPro" id="IPR002052">
    <property type="entry name" value="DNA_methylase_N6_adenine_CS"/>
</dbReference>
<keyword evidence="3 6" id="KW-0808">Transferase</keyword>
<name>A0A839ANN4_9FLAO</name>
<comment type="function">
    <text evidence="6">Specifically methylates the adenine in position 37 of tRNA(1)(Val) (anticodon cmo5UAC).</text>
</comment>
<comment type="subcellular location">
    <subcellularLocation>
        <location evidence="6">Cytoplasm</location>
    </subcellularLocation>
</comment>
<comment type="caution">
    <text evidence="8">The sequence shown here is derived from an EMBL/GenBank/DDBJ whole genome shotgun (WGS) entry which is preliminary data.</text>
</comment>
<dbReference type="GO" id="GO:0005737">
    <property type="term" value="C:cytoplasm"/>
    <property type="evidence" value="ECO:0007669"/>
    <property type="project" value="UniProtKB-SubCell"/>
</dbReference>
<dbReference type="AlphaFoldDB" id="A0A839ANN4"/>
<dbReference type="RefSeq" id="WP_182124265.1">
    <property type="nucleotide sequence ID" value="NZ_JACGLS010000001.1"/>
</dbReference>
<dbReference type="InterPro" id="IPR020596">
    <property type="entry name" value="rRNA_Ade_Mease_Trfase_CS"/>
</dbReference>
<proteinExistence type="inferred from homology"/>
<keyword evidence="1 6" id="KW-0963">Cytoplasm</keyword>
<dbReference type="GO" id="GO:0016430">
    <property type="term" value="F:tRNA (adenine-N6)-methyltransferase activity"/>
    <property type="evidence" value="ECO:0007669"/>
    <property type="project" value="UniProtKB-UniRule"/>
</dbReference>
<evidence type="ECO:0000256" key="1">
    <source>
        <dbReference type="ARBA" id="ARBA00022490"/>
    </source>
</evidence>
<evidence type="ECO:0000313" key="8">
    <source>
        <dbReference type="EMBL" id="MBA6155784.1"/>
    </source>
</evidence>
<dbReference type="EMBL" id="JACGLS010000001">
    <property type="protein sequence ID" value="MBA6155784.1"/>
    <property type="molecule type" value="Genomic_DNA"/>
</dbReference>
<evidence type="ECO:0000256" key="4">
    <source>
        <dbReference type="ARBA" id="ARBA00022691"/>
    </source>
</evidence>
<comment type="similarity">
    <text evidence="6">Belongs to the methyltransferase superfamily. tRNA (adenine-N(6)-)-methyltransferase family.</text>
</comment>
<gene>
    <name evidence="8" type="ORF">H3Z83_04500</name>
</gene>
<comment type="catalytic activity">
    <reaction evidence="6">
        <text>adenosine(37) in tRNA1(Val) + S-adenosyl-L-methionine = N(6)-methyladenosine(37) in tRNA1(Val) + S-adenosyl-L-homocysteine + H(+)</text>
        <dbReference type="Rhea" id="RHEA:43160"/>
        <dbReference type="Rhea" id="RHEA-COMP:10369"/>
        <dbReference type="Rhea" id="RHEA-COMP:10370"/>
        <dbReference type="ChEBI" id="CHEBI:15378"/>
        <dbReference type="ChEBI" id="CHEBI:57856"/>
        <dbReference type="ChEBI" id="CHEBI:59789"/>
        <dbReference type="ChEBI" id="CHEBI:74411"/>
        <dbReference type="ChEBI" id="CHEBI:74449"/>
        <dbReference type="EC" id="2.1.1.223"/>
    </reaction>
</comment>
<dbReference type="PANTHER" id="PTHR47739">
    <property type="entry name" value="TRNA1(VAL) (ADENINE(37)-N6)-METHYLTRANSFERASE"/>
    <property type="match status" value="1"/>
</dbReference>
<dbReference type="PROSITE" id="PS01131">
    <property type="entry name" value="RRNA_A_DIMETH"/>
    <property type="match status" value="1"/>
</dbReference>
<evidence type="ECO:0000256" key="5">
    <source>
        <dbReference type="ARBA" id="ARBA00022694"/>
    </source>
</evidence>
<keyword evidence="4 6" id="KW-0949">S-adenosyl-L-methionine</keyword>
<feature type="domain" description="Methyltransferase small" evidence="7">
    <location>
        <begin position="39"/>
        <end position="123"/>
    </location>
</feature>
<evidence type="ECO:0000256" key="3">
    <source>
        <dbReference type="ARBA" id="ARBA00022679"/>
    </source>
</evidence>
<dbReference type="GO" id="GO:0008033">
    <property type="term" value="P:tRNA processing"/>
    <property type="evidence" value="ECO:0007669"/>
    <property type="project" value="UniProtKB-UniRule"/>
</dbReference>
<dbReference type="InterPro" id="IPR022882">
    <property type="entry name" value="tRNA_adenine-N6_MeTrfase"/>
</dbReference>
<dbReference type="GO" id="GO:0000179">
    <property type="term" value="F:rRNA (adenine-N6,N6-)-dimethyltransferase activity"/>
    <property type="evidence" value="ECO:0007669"/>
    <property type="project" value="InterPro"/>
</dbReference>
<keyword evidence="2 6" id="KW-0489">Methyltransferase</keyword>
<dbReference type="Proteomes" id="UP000563906">
    <property type="component" value="Unassembled WGS sequence"/>
</dbReference>
<dbReference type="Gene3D" id="3.40.50.150">
    <property type="entry name" value="Vaccinia Virus protein VP39"/>
    <property type="match status" value="1"/>
</dbReference>
<organism evidence="8 9">
    <name type="scientific">Tenacibaculum pelagium</name>
    <dbReference type="NCBI Taxonomy" id="2759527"/>
    <lineage>
        <taxon>Bacteria</taxon>
        <taxon>Pseudomonadati</taxon>
        <taxon>Bacteroidota</taxon>
        <taxon>Flavobacteriia</taxon>
        <taxon>Flavobacteriales</taxon>
        <taxon>Flavobacteriaceae</taxon>
        <taxon>Tenacibaculum</taxon>
    </lineage>
</organism>
<dbReference type="HAMAP" id="MF_01872">
    <property type="entry name" value="tRNA_methyltr_YfiC"/>
    <property type="match status" value="1"/>
</dbReference>
<dbReference type="InterPro" id="IPR007848">
    <property type="entry name" value="Small_mtfrase_dom"/>
</dbReference>
<dbReference type="InterPro" id="IPR050210">
    <property type="entry name" value="tRNA_Adenine-N(6)_MTase"/>
</dbReference>
<dbReference type="EC" id="2.1.1.223" evidence="6"/>
<keyword evidence="5 6" id="KW-0819">tRNA processing</keyword>
<evidence type="ECO:0000256" key="2">
    <source>
        <dbReference type="ARBA" id="ARBA00022603"/>
    </source>
</evidence>
<dbReference type="InterPro" id="IPR029063">
    <property type="entry name" value="SAM-dependent_MTases_sf"/>
</dbReference>
<sequence>MKPFKFKEFTVHQDKTAMKVGTDGVLLGAWCDLGEFPDAILDIGSGTGVISLMLAQRSDVMTIDAVEIDENAYEQTVENFEQSDWGDRLFCYNTSFNEFADEMAEEEEQYDVIVSNPPFYTDDFETKNDARNKARFTSSLAFNDLLSGVSKILSDRGLFSVVIPFKEEASFIELAKKQGLFPKKVCRVRGNETSDIKRSLLSFSFEKKELKEEELVIEKERHQYTDAYINLTKDFYFKM</sequence>
<dbReference type="SUPFAM" id="SSF53335">
    <property type="entry name" value="S-adenosyl-L-methionine-dependent methyltransferases"/>
    <property type="match status" value="1"/>
</dbReference>
<dbReference type="PROSITE" id="PS00092">
    <property type="entry name" value="N6_MTASE"/>
    <property type="match status" value="1"/>
</dbReference>
<evidence type="ECO:0000313" key="9">
    <source>
        <dbReference type="Proteomes" id="UP000563906"/>
    </source>
</evidence>
<dbReference type="Pfam" id="PF05175">
    <property type="entry name" value="MTS"/>
    <property type="match status" value="1"/>
</dbReference>
<evidence type="ECO:0000259" key="7">
    <source>
        <dbReference type="Pfam" id="PF05175"/>
    </source>
</evidence>
<dbReference type="GO" id="GO:0003676">
    <property type="term" value="F:nucleic acid binding"/>
    <property type="evidence" value="ECO:0007669"/>
    <property type="project" value="InterPro"/>
</dbReference>
<reference evidence="8 9" key="1">
    <citation type="submission" date="2020-07" db="EMBL/GenBank/DDBJ databases">
        <title>Bacterium isolated from marine sediment.</title>
        <authorList>
            <person name="Shang D."/>
            <person name="Du Z.-J."/>
        </authorList>
    </citation>
    <scope>NUCLEOTIDE SEQUENCE [LARGE SCALE GENOMIC DNA]</scope>
    <source>
        <strain evidence="8 9">S7007</strain>
    </source>
</reference>
<dbReference type="PANTHER" id="PTHR47739:SF1">
    <property type="entry name" value="TRNA1(VAL) (ADENINE(37)-N6)-METHYLTRANSFERASE"/>
    <property type="match status" value="1"/>
</dbReference>
<protein>
    <recommendedName>
        <fullName evidence="6">tRNA1(Val) (adenine(37)-N6)-methyltransferase</fullName>
        <ecNumber evidence="6">2.1.1.223</ecNumber>
    </recommendedName>
    <alternativeName>
        <fullName evidence="6">tRNA m6A37 methyltransferase</fullName>
    </alternativeName>
</protein>
<accession>A0A839ANN4</accession>
<dbReference type="CDD" id="cd02440">
    <property type="entry name" value="AdoMet_MTases"/>
    <property type="match status" value="1"/>
</dbReference>
<keyword evidence="9" id="KW-1185">Reference proteome</keyword>